<dbReference type="KEGG" id="bhu:bhn_I0725"/>
<accession>A0A1D9NZV6</accession>
<dbReference type="Proteomes" id="UP000179284">
    <property type="component" value="Chromosome I"/>
</dbReference>
<sequence>MNIHLCKGDETLDQALEYINEHDSEGRRYTFDKEADRCYIGDEAFVNAPVIINYKNNYWALHIAE</sequence>
<name>A0A1D9NZV6_9FIRM</name>
<proteinExistence type="predicted"/>
<dbReference type="RefSeq" id="WP_071175501.1">
    <property type="nucleotide sequence ID" value="NZ_CP017831.1"/>
</dbReference>
<evidence type="ECO:0000313" key="2">
    <source>
        <dbReference type="Proteomes" id="UP000179284"/>
    </source>
</evidence>
<keyword evidence="2" id="KW-1185">Reference proteome</keyword>
<organism evidence="1 2">
    <name type="scientific">Butyrivibrio hungatei</name>
    <dbReference type="NCBI Taxonomy" id="185008"/>
    <lineage>
        <taxon>Bacteria</taxon>
        <taxon>Bacillati</taxon>
        <taxon>Bacillota</taxon>
        <taxon>Clostridia</taxon>
        <taxon>Lachnospirales</taxon>
        <taxon>Lachnospiraceae</taxon>
        <taxon>Butyrivibrio</taxon>
    </lineage>
</organism>
<dbReference type="EMBL" id="CP017831">
    <property type="protein sequence ID" value="AOZ95759.1"/>
    <property type="molecule type" value="Genomic_DNA"/>
</dbReference>
<evidence type="ECO:0000313" key="1">
    <source>
        <dbReference type="EMBL" id="AOZ95759.1"/>
    </source>
</evidence>
<gene>
    <name evidence="1" type="ORF">bhn_I0725</name>
</gene>
<dbReference type="AlphaFoldDB" id="A0A1D9NZV6"/>
<protein>
    <submittedName>
        <fullName evidence="1">Uncharacterized protein</fullName>
    </submittedName>
</protein>
<dbReference type="OrthoDB" id="2004946at2"/>
<reference evidence="2" key="1">
    <citation type="submission" date="2016-10" db="EMBL/GenBank/DDBJ databases">
        <title>The complete genome sequence of the rumen bacterium Butyrivibrio hungatei MB2003.</title>
        <authorList>
            <person name="Palevich N."/>
            <person name="Kelly W.J."/>
            <person name="Leahy S.C."/>
            <person name="Altermann E."/>
            <person name="Rakonjac J."/>
            <person name="Attwood G.T."/>
        </authorList>
    </citation>
    <scope>NUCLEOTIDE SEQUENCE [LARGE SCALE GENOMIC DNA]</scope>
    <source>
        <strain evidence="2">MB2003</strain>
    </source>
</reference>